<reference evidence="7" key="1">
    <citation type="journal article" date="2020" name="mSystems">
        <title>Genome- and Community-Level Interaction Insights into Carbon Utilization and Element Cycling Functions of Hydrothermarchaeota in Hydrothermal Sediment.</title>
        <authorList>
            <person name="Zhou Z."/>
            <person name="Liu Y."/>
            <person name="Xu W."/>
            <person name="Pan J."/>
            <person name="Luo Z.H."/>
            <person name="Li M."/>
        </authorList>
    </citation>
    <scope>NUCLEOTIDE SEQUENCE [LARGE SCALE GENOMIC DNA]</scope>
    <source>
        <strain evidence="7">SpSt-721</strain>
    </source>
</reference>
<dbReference type="PANTHER" id="PTHR34583:SF2">
    <property type="entry name" value="ANTIPORTER SUBUNIT MNHC2-RELATED"/>
    <property type="match status" value="1"/>
</dbReference>
<dbReference type="Gene3D" id="1.10.287.3510">
    <property type="match status" value="1"/>
</dbReference>
<accession>A0A7J3QE97</accession>
<dbReference type="PANTHER" id="PTHR34583">
    <property type="entry name" value="ANTIPORTER SUBUNIT MNHC2-RELATED"/>
    <property type="match status" value="1"/>
</dbReference>
<evidence type="ECO:0000256" key="1">
    <source>
        <dbReference type="ARBA" id="ARBA00004651"/>
    </source>
</evidence>
<keyword evidence="4 6" id="KW-1133">Transmembrane helix</keyword>
<name>A0A7J3QE97_9CREN</name>
<keyword evidence="2" id="KW-1003">Cell membrane</keyword>
<dbReference type="InterPro" id="IPR050601">
    <property type="entry name" value="CPA3_antiporter_subunitC"/>
</dbReference>
<evidence type="ECO:0000313" key="7">
    <source>
        <dbReference type="EMBL" id="HGV66815.1"/>
    </source>
</evidence>
<organism evidence="7">
    <name type="scientific">Ignisphaera aggregans</name>
    <dbReference type="NCBI Taxonomy" id="334771"/>
    <lineage>
        <taxon>Archaea</taxon>
        <taxon>Thermoproteota</taxon>
        <taxon>Thermoprotei</taxon>
        <taxon>Desulfurococcales</taxon>
        <taxon>Desulfurococcaceae</taxon>
        <taxon>Ignisphaera</taxon>
    </lineage>
</organism>
<comment type="caution">
    <text evidence="7">The sequence shown here is derived from an EMBL/GenBank/DDBJ whole genome shotgun (WGS) entry which is preliminary data.</text>
</comment>
<evidence type="ECO:0000256" key="4">
    <source>
        <dbReference type="ARBA" id="ARBA00022989"/>
    </source>
</evidence>
<feature type="transmembrane region" description="Helical" evidence="6">
    <location>
        <begin position="6"/>
        <end position="27"/>
    </location>
</feature>
<dbReference type="EMBL" id="DTET01000162">
    <property type="protein sequence ID" value="HGV66815.1"/>
    <property type="molecule type" value="Genomic_DNA"/>
</dbReference>
<keyword evidence="5 6" id="KW-0472">Membrane</keyword>
<evidence type="ECO:0000256" key="5">
    <source>
        <dbReference type="ARBA" id="ARBA00023136"/>
    </source>
</evidence>
<comment type="subcellular location">
    <subcellularLocation>
        <location evidence="1">Cell membrane</location>
        <topology evidence="1">Multi-pass membrane protein</topology>
    </subcellularLocation>
</comment>
<sequence length="141" mass="15894">MSEEYIISLAFRTAMISFVFNIAVALYGIFSRPSLIKKLLCLIIFTDSINIFAIFIGFRYIPGLYPSPPILSDIPTTVKDIQTFVTVSVDPLPQALVLTAIVIGLASSMFLISLILMYYRHYGTTDIHVSEEVEKYEEDIE</sequence>
<evidence type="ECO:0000256" key="3">
    <source>
        <dbReference type="ARBA" id="ARBA00022692"/>
    </source>
</evidence>
<dbReference type="Pfam" id="PF00420">
    <property type="entry name" value="Oxidored_q2"/>
    <property type="match status" value="1"/>
</dbReference>
<gene>
    <name evidence="7" type="ORF">ENV02_03245</name>
</gene>
<dbReference type="InterPro" id="IPR039428">
    <property type="entry name" value="NUOK/Mnh_C1-like"/>
</dbReference>
<protein>
    <submittedName>
        <fullName evidence="7">Na+/H+ antiporter subunit C</fullName>
    </submittedName>
</protein>
<proteinExistence type="predicted"/>
<dbReference type="GO" id="GO:0005886">
    <property type="term" value="C:plasma membrane"/>
    <property type="evidence" value="ECO:0007669"/>
    <property type="project" value="UniProtKB-SubCell"/>
</dbReference>
<dbReference type="AlphaFoldDB" id="A0A7J3QE97"/>
<feature type="transmembrane region" description="Helical" evidence="6">
    <location>
        <begin position="39"/>
        <end position="61"/>
    </location>
</feature>
<evidence type="ECO:0000256" key="2">
    <source>
        <dbReference type="ARBA" id="ARBA00022475"/>
    </source>
</evidence>
<feature type="transmembrane region" description="Helical" evidence="6">
    <location>
        <begin position="95"/>
        <end position="119"/>
    </location>
</feature>
<evidence type="ECO:0000256" key="6">
    <source>
        <dbReference type="SAM" id="Phobius"/>
    </source>
</evidence>
<keyword evidence="3 6" id="KW-0812">Transmembrane</keyword>